<keyword evidence="3" id="KW-1185">Reference proteome</keyword>
<dbReference type="InterPro" id="IPR027395">
    <property type="entry name" value="WH_DNA-bd_dom"/>
</dbReference>
<dbReference type="Pfam" id="PF13601">
    <property type="entry name" value="HTH_34"/>
    <property type="match status" value="1"/>
</dbReference>
<dbReference type="InterPro" id="IPR036390">
    <property type="entry name" value="WH_DNA-bd_sf"/>
</dbReference>
<feature type="domain" description="Winged helix DNA-binding" evidence="1">
    <location>
        <begin position="18"/>
        <end position="97"/>
    </location>
</feature>
<dbReference type="InterPro" id="IPR036388">
    <property type="entry name" value="WH-like_DNA-bd_sf"/>
</dbReference>
<dbReference type="EMBL" id="JACJID010000001">
    <property type="protein sequence ID" value="MBA8923309.1"/>
    <property type="molecule type" value="Genomic_DNA"/>
</dbReference>
<dbReference type="Proteomes" id="UP000517916">
    <property type="component" value="Unassembled WGS sequence"/>
</dbReference>
<protein>
    <submittedName>
        <fullName evidence="2">DNA-binding MarR family transcriptional regulator</fullName>
    </submittedName>
</protein>
<gene>
    <name evidence="2" type="ORF">BC739_000506</name>
</gene>
<keyword evidence="2" id="KW-0238">DNA-binding</keyword>
<evidence type="ECO:0000313" key="3">
    <source>
        <dbReference type="Proteomes" id="UP000517916"/>
    </source>
</evidence>
<dbReference type="GO" id="GO:0003677">
    <property type="term" value="F:DNA binding"/>
    <property type="evidence" value="ECO:0007669"/>
    <property type="project" value="UniProtKB-KW"/>
</dbReference>
<name>A0ABR6B8Y3_9PSEU</name>
<dbReference type="RefSeq" id="WP_025359070.1">
    <property type="nucleotide sequence ID" value="NZ_BAAABQ010000046.1"/>
</dbReference>
<evidence type="ECO:0000259" key="1">
    <source>
        <dbReference type="Pfam" id="PF13601"/>
    </source>
</evidence>
<dbReference type="SUPFAM" id="SSF46785">
    <property type="entry name" value="Winged helix' DNA-binding domain"/>
    <property type="match status" value="1"/>
</dbReference>
<sequence length="111" mass="12668">MNDTHPRFALDDTIHAPVRLSIMAALAAVDRADFTFLRDSIEVSDSLLSKHMTHLDNAGYVTTTKGYHHKRPRTWFALTPAGREAFTRYREVLRQLVDRPPIPTPDRDPEA</sequence>
<organism evidence="2 3">
    <name type="scientific">Kutzneria viridogrisea</name>
    <dbReference type="NCBI Taxonomy" id="47990"/>
    <lineage>
        <taxon>Bacteria</taxon>
        <taxon>Bacillati</taxon>
        <taxon>Actinomycetota</taxon>
        <taxon>Actinomycetes</taxon>
        <taxon>Pseudonocardiales</taxon>
        <taxon>Pseudonocardiaceae</taxon>
        <taxon>Kutzneria</taxon>
    </lineage>
</organism>
<reference evidence="2 3" key="1">
    <citation type="submission" date="2020-08" db="EMBL/GenBank/DDBJ databases">
        <title>Genomic Encyclopedia of Archaeal and Bacterial Type Strains, Phase II (KMG-II): from individual species to whole genera.</title>
        <authorList>
            <person name="Goeker M."/>
        </authorList>
    </citation>
    <scope>NUCLEOTIDE SEQUENCE [LARGE SCALE GENOMIC DNA]</scope>
    <source>
        <strain evidence="2 3">DSM 43850</strain>
    </source>
</reference>
<dbReference type="PANTHER" id="PTHR37318:SF1">
    <property type="entry name" value="BSL7504 PROTEIN"/>
    <property type="match status" value="1"/>
</dbReference>
<comment type="caution">
    <text evidence="2">The sequence shown here is derived from an EMBL/GenBank/DDBJ whole genome shotgun (WGS) entry which is preliminary data.</text>
</comment>
<dbReference type="PANTHER" id="PTHR37318">
    <property type="entry name" value="BSL7504 PROTEIN"/>
    <property type="match status" value="1"/>
</dbReference>
<proteinExistence type="predicted"/>
<accession>A0ABR6B8Y3</accession>
<dbReference type="Gene3D" id="1.10.10.10">
    <property type="entry name" value="Winged helix-like DNA-binding domain superfamily/Winged helix DNA-binding domain"/>
    <property type="match status" value="1"/>
</dbReference>
<evidence type="ECO:0000313" key="2">
    <source>
        <dbReference type="EMBL" id="MBA8923309.1"/>
    </source>
</evidence>